<dbReference type="GeneID" id="109413376"/>
<dbReference type="EnsemblMetazoa" id="AALFPA23_020649.R30484">
    <property type="protein sequence ID" value="AALFPA23_020649.P30484"/>
    <property type="gene ID" value="AALFPA23_020649"/>
</dbReference>
<dbReference type="Pfam" id="PF16064">
    <property type="entry name" value="DUF4806"/>
    <property type="match status" value="1"/>
</dbReference>
<organism evidence="2 3">
    <name type="scientific">Aedes albopictus</name>
    <name type="common">Asian tiger mosquito</name>
    <name type="synonym">Stegomyia albopicta</name>
    <dbReference type="NCBI Taxonomy" id="7160"/>
    <lineage>
        <taxon>Eukaryota</taxon>
        <taxon>Metazoa</taxon>
        <taxon>Ecdysozoa</taxon>
        <taxon>Arthropoda</taxon>
        <taxon>Hexapoda</taxon>
        <taxon>Insecta</taxon>
        <taxon>Pterygota</taxon>
        <taxon>Neoptera</taxon>
        <taxon>Endopterygota</taxon>
        <taxon>Diptera</taxon>
        <taxon>Nematocera</taxon>
        <taxon>Culicoidea</taxon>
        <taxon>Culicidae</taxon>
        <taxon>Culicinae</taxon>
        <taxon>Aedini</taxon>
        <taxon>Aedes</taxon>
        <taxon>Stegomyia</taxon>
    </lineage>
</organism>
<evidence type="ECO:0000313" key="3">
    <source>
        <dbReference type="Proteomes" id="UP000069940"/>
    </source>
</evidence>
<dbReference type="EnsemblMetazoa" id="AALFPA23_020649.R30485">
    <property type="protein sequence ID" value="AALFPA23_020649.P30485"/>
    <property type="gene ID" value="AALFPA23_020649"/>
</dbReference>
<reference evidence="3" key="1">
    <citation type="journal article" date="2015" name="Proc. Natl. Acad. Sci. U.S.A.">
        <title>Genome sequence of the Asian Tiger mosquito, Aedes albopictus, reveals insights into its biology, genetics, and evolution.</title>
        <authorList>
            <person name="Chen X.G."/>
            <person name="Jiang X."/>
            <person name="Gu J."/>
            <person name="Xu M."/>
            <person name="Wu Y."/>
            <person name="Deng Y."/>
            <person name="Zhang C."/>
            <person name="Bonizzoni M."/>
            <person name="Dermauw W."/>
            <person name="Vontas J."/>
            <person name="Armbruster P."/>
            <person name="Huang X."/>
            <person name="Yang Y."/>
            <person name="Zhang H."/>
            <person name="He W."/>
            <person name="Peng H."/>
            <person name="Liu Y."/>
            <person name="Wu K."/>
            <person name="Chen J."/>
            <person name="Lirakis M."/>
            <person name="Topalis P."/>
            <person name="Van Leeuwen T."/>
            <person name="Hall A.B."/>
            <person name="Jiang X."/>
            <person name="Thorpe C."/>
            <person name="Mueller R.L."/>
            <person name="Sun C."/>
            <person name="Waterhouse R.M."/>
            <person name="Yan G."/>
            <person name="Tu Z.J."/>
            <person name="Fang X."/>
            <person name="James A.A."/>
        </authorList>
    </citation>
    <scope>NUCLEOTIDE SEQUENCE [LARGE SCALE GENOMIC DNA]</scope>
    <source>
        <strain evidence="3">Foshan</strain>
    </source>
</reference>
<name>A0ABM1ZQA1_AEDAL</name>
<accession>A0ABM1ZQA1</accession>
<protein>
    <recommendedName>
        <fullName evidence="1">DUF4806 domain-containing protein</fullName>
    </recommendedName>
</protein>
<evidence type="ECO:0000313" key="2">
    <source>
        <dbReference type="EnsemblMetazoa" id="AALFPA23_020649.P30485"/>
    </source>
</evidence>
<proteinExistence type="predicted"/>
<dbReference type="Proteomes" id="UP000069940">
    <property type="component" value="Unassembled WGS sequence"/>
</dbReference>
<feature type="domain" description="DUF4806" evidence="1">
    <location>
        <begin position="43"/>
        <end position="131"/>
    </location>
</feature>
<dbReference type="RefSeq" id="XP_062703361.1">
    <property type="nucleotide sequence ID" value="XM_062847377.1"/>
</dbReference>
<dbReference type="InterPro" id="IPR032071">
    <property type="entry name" value="DUF4806"/>
</dbReference>
<reference evidence="2" key="2">
    <citation type="submission" date="2025-05" db="UniProtKB">
        <authorList>
            <consortium name="EnsemblMetazoa"/>
        </authorList>
    </citation>
    <scope>IDENTIFICATION</scope>
    <source>
        <strain evidence="2">Foshan</strain>
    </source>
</reference>
<keyword evidence="3" id="KW-1185">Reference proteome</keyword>
<sequence length="170" mass="20125">MISMASSRHEKMQLEVQICDVNKELQELLKTAEQHKQRATAHVDGFHFPLTSMVEIERLEEAVRKDFDVRKQYVRYLSLKKPPTMDVTNFFSYLFTDDALMGYNYSGTNTIGDSKMPMRNYEIFIDCMIEAWADHGLTHILLEEKIKLVVRKLTARRRMQKFRQRKSMKV</sequence>
<dbReference type="RefSeq" id="XP_062703360.1">
    <property type="nucleotide sequence ID" value="XM_062847376.1"/>
</dbReference>
<evidence type="ECO:0000259" key="1">
    <source>
        <dbReference type="Pfam" id="PF16064"/>
    </source>
</evidence>
<dbReference type="EnsemblMetazoa" id="AALFPA23_020649.R30483">
    <property type="protein sequence ID" value="AALFPA23_020649.P30483"/>
    <property type="gene ID" value="AALFPA23_020649"/>
</dbReference>
<dbReference type="RefSeq" id="XP_062703362.1">
    <property type="nucleotide sequence ID" value="XM_062847378.1"/>
</dbReference>